<gene>
    <name evidence="1" type="ORF">M752DRAFT_66901</name>
</gene>
<dbReference type="AlphaFoldDB" id="A0A370PXM7"/>
<evidence type="ECO:0000313" key="2">
    <source>
        <dbReference type="Proteomes" id="UP000254937"/>
    </source>
</evidence>
<dbReference type="EMBL" id="KZ851845">
    <property type="protein sequence ID" value="RDK46931.1"/>
    <property type="molecule type" value="Genomic_DNA"/>
</dbReference>
<protein>
    <submittedName>
        <fullName evidence="1">Uncharacterized protein</fullName>
    </submittedName>
</protein>
<evidence type="ECO:0000313" key="1">
    <source>
        <dbReference type="EMBL" id="RDK46931.1"/>
    </source>
</evidence>
<sequence>MHLYTRTRLSNVREMSWRCLSYPWDSPSVNLRPGSRQHPDGCLQTTDFLPSRKVLMGSTNGQRVRLNIYFASGQKEEGAGCHFGRRQDPFKPDWGVCPCVSGGVCQPGMVGLWLGKDNADMTWILTGWDRVRGTADGWEVMMIMGLC</sequence>
<dbReference type="Proteomes" id="UP000254937">
    <property type="component" value="Unassembled WGS sequence"/>
</dbReference>
<reference evidence="1 2" key="1">
    <citation type="submission" date="2018-07" db="EMBL/GenBank/DDBJ databases">
        <title>Section-level genome sequencing of Aspergillus section Nigri to investigate inter- and intra-species variation.</title>
        <authorList>
            <consortium name="DOE Joint Genome Institute"/>
            <person name="Vesth T.C."/>
            <person name="Nybo J.L."/>
            <person name="Theobald S."/>
            <person name="Frisvad J.C."/>
            <person name="Larsen T.O."/>
            <person name="Nielsen K.F."/>
            <person name="Hoof J.B."/>
            <person name="Brandl J."/>
            <person name="Salamov A."/>
            <person name="Riley R."/>
            <person name="Gladden J.M."/>
            <person name="Phatale P."/>
            <person name="Nielsen M.T."/>
            <person name="Lyhne E.K."/>
            <person name="Kogle M.E."/>
            <person name="Strasser K."/>
            <person name="McDonnell E."/>
            <person name="Barry K."/>
            <person name="Clum A."/>
            <person name="Chen C."/>
            <person name="Nolan M."/>
            <person name="Sandor L."/>
            <person name="Kuo A."/>
            <person name="Lipzen A."/>
            <person name="Hainaut M."/>
            <person name="Drula E."/>
            <person name="Tsang A."/>
            <person name="Magnuson J.K."/>
            <person name="Henrissat B."/>
            <person name="Wiebenga A."/>
            <person name="Simmons B.A."/>
            <person name="Makela M.R."/>
            <person name="De vries R.P."/>
            <person name="Grigoriev I.V."/>
            <person name="Mortensen U.H."/>
            <person name="Baker S.E."/>
            <person name="Andersen M.R."/>
        </authorList>
    </citation>
    <scope>NUCLEOTIDE SEQUENCE [LARGE SCALE GENOMIC DNA]</scope>
    <source>
        <strain evidence="1 2">ATCC 13157</strain>
    </source>
</reference>
<proteinExistence type="predicted"/>
<organism evidence="1 2">
    <name type="scientific">Aspergillus phoenicis ATCC 13157</name>
    <dbReference type="NCBI Taxonomy" id="1353007"/>
    <lineage>
        <taxon>Eukaryota</taxon>
        <taxon>Fungi</taxon>
        <taxon>Dikarya</taxon>
        <taxon>Ascomycota</taxon>
        <taxon>Pezizomycotina</taxon>
        <taxon>Eurotiomycetes</taxon>
        <taxon>Eurotiomycetidae</taxon>
        <taxon>Eurotiales</taxon>
        <taxon>Aspergillaceae</taxon>
        <taxon>Aspergillus</taxon>
    </lineage>
</organism>
<accession>A0A370PXM7</accession>
<name>A0A370PXM7_ASPPH</name>
<keyword evidence="2" id="KW-1185">Reference proteome</keyword>